<dbReference type="InterPro" id="IPR045371">
    <property type="entry name" value="ADAMTS_CR_3"/>
</dbReference>
<feature type="disulfide bond" evidence="6">
    <location>
        <begin position="51"/>
        <end position="93"/>
    </location>
</feature>
<keyword evidence="10" id="KW-1185">Reference proteome</keyword>
<proteinExistence type="predicted"/>
<dbReference type="Gene3D" id="2.20.100.10">
    <property type="entry name" value="Thrombospondin type-1 (TSP1) repeat"/>
    <property type="match status" value="7"/>
</dbReference>
<sequence length="942" mass="103159">MAGNGAWALPVCSFLLLQLPVVPLPNLRSAEEEVFQWWGEWSSWSSCSRSCGGGVRSQERHCLIQRLPNTQNANTSYCEGSPKQYQLCPNQPCPSTSLSFKQHQCSQFNSKAFGRRYYQWMPLYPADYISISSKPCDLQCTTTGGERQLLVPAHDGTFCRDAKFQGVCIEGTCQPVGCDGQLYSSQAVDRCGVCGGNGTSCQHISGSYRKALTQLGYVFITNIPAGAKDIQIIERRKAENILALSDEGGHFFFNGNTVFDNPQNFHVAGTVIKYRRPGSVFSDGLEYVMAQGPTLQGLNVMYYNLNGKLPHITYEYILPRGTQGVVAIGDSTDPAHSQLALNNASLTYGKVANHSRGSIGSVHQHSPPLGGPDRTVLHLQEEDLWQIQTASPPPPPAVLVYSARDSPSHVFSHNDVEEQGLAAPPGYRSSSNSVDEPSTADENAVLLSFSGGQGGPSAALPKEPAFLLLEDLQHNHSDSSSRSLTKSNTHTVTGETKAGSLLEMDPDVLAVSDIQHTRADADTHTAAVQAASTESNDFDLGLEPDISVADMYRWKVSAYAPCSSSCTTGFSTSYALCVRYDGAEVDDTYCDSLTRPEPTHEFCSGKECPPRWETSGWSDCSRTCGEGVQYRTVRCWKMLSPGLDSSVYDSLCLTHGLHKPAARKVCHGQSCGPQWEVSDWSECSARCGSRGVRTRDVRCSTEVLPCNRSFQPLLHQECEGPPCDRRWTVSDWGPCSGVCGQGRMQRAVMCRSSGGVVMSEEQCDQSLRPLAIYPCGDRDCAPHWVEQEWQQCNATCGRGVRYRQVLCAGLQSGVFKEFPHSSCDHSRKPEASSQCFQRPCSKWFTTSWSQCSKTCGSGVQVREVKCYQGEELVTRGYSCDSALKPKSRQSCEIQTCPTAASSVDNTCQDKPTANCGLVLKVKLCSHWYYRKACCQSCKTPKP</sequence>
<evidence type="ECO:0000259" key="9">
    <source>
        <dbReference type="PROSITE" id="PS50900"/>
    </source>
</evidence>
<dbReference type="PANTHER" id="PTHR13723:SF159">
    <property type="entry name" value="PLAC DOMAIN-CONTAINING PROTEIN"/>
    <property type="match status" value="1"/>
</dbReference>
<dbReference type="PANTHER" id="PTHR13723">
    <property type="entry name" value="ADAMTS A DISINTEGRIN AND METALLOPROTEASE WITH THROMBOSPONDIN MOTIFS PROTEASE"/>
    <property type="match status" value="1"/>
</dbReference>
<evidence type="ECO:0000256" key="5">
    <source>
        <dbReference type="ARBA" id="ARBA00023157"/>
    </source>
</evidence>
<reference evidence="11" key="1">
    <citation type="submission" date="2025-08" db="UniProtKB">
        <authorList>
            <consortium name="RefSeq"/>
        </authorList>
    </citation>
    <scope>IDENTIFICATION</scope>
</reference>
<feature type="signal peptide" evidence="8">
    <location>
        <begin position="1"/>
        <end position="23"/>
    </location>
</feature>
<name>A0A6P7KYC0_BETSP</name>
<dbReference type="InterPro" id="IPR050439">
    <property type="entry name" value="ADAMTS_ADAMTS-like"/>
</dbReference>
<dbReference type="GeneID" id="114844331"/>
<dbReference type="InParanoid" id="A0A6P7KYC0"/>
<feature type="region of interest" description="Disordered" evidence="7">
    <location>
        <begin position="419"/>
        <end position="440"/>
    </location>
</feature>
<evidence type="ECO:0000256" key="4">
    <source>
        <dbReference type="ARBA" id="ARBA00022737"/>
    </source>
</evidence>
<dbReference type="FunFam" id="2.20.100.10:FF:000005">
    <property type="entry name" value="ADAM metallopeptidase with thrombospondin type 1 motif 9"/>
    <property type="match status" value="1"/>
</dbReference>
<evidence type="ECO:0000256" key="8">
    <source>
        <dbReference type="SAM" id="SignalP"/>
    </source>
</evidence>
<feature type="disulfide bond" evidence="6">
    <location>
        <begin position="62"/>
        <end position="78"/>
    </location>
</feature>
<dbReference type="SUPFAM" id="SSF82895">
    <property type="entry name" value="TSP-1 type 1 repeat"/>
    <property type="match status" value="7"/>
</dbReference>
<dbReference type="InterPro" id="IPR010294">
    <property type="entry name" value="ADAMTS_spacer1"/>
</dbReference>
<organism evidence="10 11">
    <name type="scientific">Betta splendens</name>
    <name type="common">Siamese fighting fish</name>
    <dbReference type="NCBI Taxonomy" id="158456"/>
    <lineage>
        <taxon>Eukaryota</taxon>
        <taxon>Metazoa</taxon>
        <taxon>Chordata</taxon>
        <taxon>Craniata</taxon>
        <taxon>Vertebrata</taxon>
        <taxon>Euteleostomi</taxon>
        <taxon>Actinopterygii</taxon>
        <taxon>Neopterygii</taxon>
        <taxon>Teleostei</taxon>
        <taxon>Neoteleostei</taxon>
        <taxon>Acanthomorphata</taxon>
        <taxon>Anabantaria</taxon>
        <taxon>Anabantiformes</taxon>
        <taxon>Anabantoidei</taxon>
        <taxon>Osphronemidae</taxon>
        <taxon>Betta</taxon>
    </lineage>
</organism>
<dbReference type="GO" id="GO:0031012">
    <property type="term" value="C:extracellular matrix"/>
    <property type="evidence" value="ECO:0007669"/>
    <property type="project" value="TreeGrafter"/>
</dbReference>
<evidence type="ECO:0000256" key="6">
    <source>
        <dbReference type="PIRSR" id="PIRSR613273-3"/>
    </source>
</evidence>
<keyword evidence="3 8" id="KW-0732">Signal</keyword>
<evidence type="ECO:0000256" key="7">
    <source>
        <dbReference type="SAM" id="MobiDB-lite"/>
    </source>
</evidence>
<dbReference type="Pfam" id="PF08686">
    <property type="entry name" value="PLAC"/>
    <property type="match status" value="1"/>
</dbReference>
<dbReference type="FunFam" id="2.60.120.830:FF:000001">
    <property type="entry name" value="A disintegrin and metalloproteinase with thrombospondin motifs 1"/>
    <property type="match status" value="1"/>
</dbReference>
<dbReference type="Gene3D" id="2.60.120.830">
    <property type="match status" value="1"/>
</dbReference>
<dbReference type="AlphaFoldDB" id="A0A6P7KYC0"/>
<dbReference type="PROSITE" id="PS50092">
    <property type="entry name" value="TSP1"/>
    <property type="match status" value="6"/>
</dbReference>
<dbReference type="RefSeq" id="XP_028987458.1">
    <property type="nucleotide sequence ID" value="XM_029131625.3"/>
</dbReference>
<dbReference type="PRINTS" id="PR01857">
    <property type="entry name" value="ADAMTSFAMILY"/>
</dbReference>
<keyword evidence="2" id="KW-0964">Secreted</keyword>
<dbReference type="Pfam" id="PF05986">
    <property type="entry name" value="ADAMTS_spacer1"/>
    <property type="match status" value="1"/>
</dbReference>
<evidence type="ECO:0000256" key="3">
    <source>
        <dbReference type="ARBA" id="ARBA00022729"/>
    </source>
</evidence>
<dbReference type="GO" id="GO:0004222">
    <property type="term" value="F:metalloendopeptidase activity"/>
    <property type="evidence" value="ECO:0007669"/>
    <property type="project" value="TreeGrafter"/>
</dbReference>
<dbReference type="InterPro" id="IPR013273">
    <property type="entry name" value="ADAMTS/ADAMTS-like"/>
</dbReference>
<dbReference type="Pfam" id="PF00090">
    <property type="entry name" value="TSP_1"/>
    <property type="match status" value="1"/>
</dbReference>
<gene>
    <name evidence="11" type="primary">si:ch211-267e7.3</name>
</gene>
<feature type="chain" id="PRO_5027907215" evidence="8">
    <location>
        <begin position="24"/>
        <end position="942"/>
    </location>
</feature>
<dbReference type="Proteomes" id="UP000515150">
    <property type="component" value="Chromosome 17"/>
</dbReference>
<dbReference type="GO" id="GO:0030198">
    <property type="term" value="P:extracellular matrix organization"/>
    <property type="evidence" value="ECO:0007669"/>
    <property type="project" value="InterPro"/>
</dbReference>
<dbReference type="FunCoup" id="A0A6P7KYC0">
    <property type="interactions" value="252"/>
</dbReference>
<dbReference type="Pfam" id="PF19236">
    <property type="entry name" value="ADAMTS_CR_3"/>
    <property type="match status" value="1"/>
</dbReference>
<dbReference type="PROSITE" id="PS50900">
    <property type="entry name" value="PLAC"/>
    <property type="match status" value="1"/>
</dbReference>
<dbReference type="InterPro" id="IPR000884">
    <property type="entry name" value="TSP1_rpt"/>
</dbReference>
<feature type="disulfide bond" evidence="6">
    <location>
        <begin position="47"/>
        <end position="88"/>
    </location>
</feature>
<dbReference type="KEGG" id="bspl:114844331"/>
<keyword evidence="5 6" id="KW-1015">Disulfide bond</keyword>
<evidence type="ECO:0000313" key="11">
    <source>
        <dbReference type="RefSeq" id="XP_028987458.1"/>
    </source>
</evidence>
<feature type="domain" description="PLAC" evidence="9">
    <location>
        <begin position="903"/>
        <end position="941"/>
    </location>
</feature>
<dbReference type="OrthoDB" id="5781878at2759"/>
<dbReference type="GO" id="GO:0006508">
    <property type="term" value="P:proteolysis"/>
    <property type="evidence" value="ECO:0007669"/>
    <property type="project" value="TreeGrafter"/>
</dbReference>
<dbReference type="Pfam" id="PF19030">
    <property type="entry name" value="TSP1_ADAMTS"/>
    <property type="match status" value="6"/>
</dbReference>
<evidence type="ECO:0000313" key="10">
    <source>
        <dbReference type="Proteomes" id="UP000515150"/>
    </source>
</evidence>
<protein>
    <submittedName>
        <fullName evidence="11">ADAMTS-like protein 2 isoform X1</fullName>
    </submittedName>
</protein>
<accession>A0A6P7KYC0</accession>
<dbReference type="GO" id="GO:0005576">
    <property type="term" value="C:extracellular region"/>
    <property type="evidence" value="ECO:0007669"/>
    <property type="project" value="UniProtKB-SubCell"/>
</dbReference>
<comment type="subcellular location">
    <subcellularLocation>
        <location evidence="1">Secreted</location>
    </subcellularLocation>
</comment>
<evidence type="ECO:0000256" key="1">
    <source>
        <dbReference type="ARBA" id="ARBA00004613"/>
    </source>
</evidence>
<dbReference type="InterPro" id="IPR010909">
    <property type="entry name" value="PLAC"/>
</dbReference>
<dbReference type="SMART" id="SM00209">
    <property type="entry name" value="TSP1"/>
    <property type="match status" value="7"/>
</dbReference>
<evidence type="ECO:0000256" key="2">
    <source>
        <dbReference type="ARBA" id="ARBA00022525"/>
    </source>
</evidence>
<dbReference type="InterPro" id="IPR036383">
    <property type="entry name" value="TSP1_rpt_sf"/>
</dbReference>
<keyword evidence="4" id="KW-0677">Repeat</keyword>